<protein>
    <recommendedName>
        <fullName evidence="3">Glycosyl transferases group 1</fullName>
    </recommendedName>
</protein>
<dbReference type="RefSeq" id="WP_377305915.1">
    <property type="nucleotide sequence ID" value="NZ_CP180191.1"/>
</dbReference>
<dbReference type="Gene3D" id="3.40.50.2000">
    <property type="entry name" value="Glycogen Phosphorylase B"/>
    <property type="match status" value="1"/>
</dbReference>
<reference evidence="2" key="1">
    <citation type="journal article" date="2019" name="Int. J. Syst. Evol. Microbiol.">
        <title>The Global Catalogue of Microorganisms (GCM) 10K type strain sequencing project: providing services to taxonomists for standard genome sequencing and annotation.</title>
        <authorList>
            <consortium name="The Broad Institute Genomics Platform"/>
            <consortium name="The Broad Institute Genome Sequencing Center for Infectious Disease"/>
            <person name="Wu L."/>
            <person name="Ma J."/>
        </authorList>
    </citation>
    <scope>NUCLEOTIDE SEQUENCE [LARGE SCALE GENOMIC DNA]</scope>
    <source>
        <strain evidence="2">KCTC 52168</strain>
    </source>
</reference>
<accession>A0ABV7H9E0</accession>
<dbReference type="Proteomes" id="UP001595556">
    <property type="component" value="Unassembled WGS sequence"/>
</dbReference>
<evidence type="ECO:0000313" key="1">
    <source>
        <dbReference type="EMBL" id="MFC3149281.1"/>
    </source>
</evidence>
<dbReference type="EMBL" id="JBHRTI010000010">
    <property type="protein sequence ID" value="MFC3149281.1"/>
    <property type="molecule type" value="Genomic_DNA"/>
</dbReference>
<keyword evidence="2" id="KW-1185">Reference proteome</keyword>
<evidence type="ECO:0008006" key="3">
    <source>
        <dbReference type="Google" id="ProtNLM"/>
    </source>
</evidence>
<name>A0ABV7H9E0_9BURK</name>
<sequence>MSELPRVHLTVIQPAGYVHSLGFVDQARFVGYQIERFGAEVSFAKNRLRHDAVNIVFGAHLGFDPTLRERNACMFFNLEQLGPGGAPVSAEYLSLLRTSAVIDYDSGNVSAYCSTPADVPLVPFLNAPYLKQDAPALEDRPIDLLFFGSMNERRRHFIERIESNGVSVSTFDGVVYGPERDQYIRQAKAVLNCSFYETSRFEQVRASHCLSLGTPVISERRAALSPPAAFEDAVFWLDTQQPELFFQGFFGSTDFYASARQKLAGFERLDPVEAYADLMAFAAGFYRGHSSSRSVHALQPAKIHMLGGREYRLGWCNVSADESQAPDLILDLARPQAFPIHGESPWTGQIEMAPEGAELIDAGDAPAYADDIAHFMRNALSMLAEGGQLHIDVPVGDSTYSAHDPRIKRQFTEHSWHIFCEGAAKLGWIDARFERAELTWVDAHGQPASVQSAARMRLVLRKRLATPAERTLARVMRQDFGSFDDVPSSAKDPRVQPQSVDVDEVRVRVESGTHHALTPSTVVPVEPAPLALQATAEVERAQALHAAGRHADALWLIADSVNKTFMAPGVAHHSLYYPGFDQILERMAYSMAAQHRGAKTRATQANHLLIATELYELGGHSKIVEELCKELENPVLVLTDLFGHINRNPEGFAWIESRLAGAQVLTLSPGDLWQKSGDLHELVRQLQPRSVWYLSHHQDPIPFVGTLGAGSVSRAFVHHCDHNPSLGASLKSVRHVDITDKLQETCSQFHGADTELLRLYVADQGRRPTTAVSGNAFSTVTAGRSGKFSQTGPVALSRIIGTALGATSGLHYHIGPLEAEWEREVRTTLQAAGIDPSRFVAVGAVPSLWESLKAIDVAVYIGSAPVSGGRGGVEAQGCGLPVLFYTGFEQGSLLADYSSYADAKLGWSTCEELAERLIDVSVDYEQHSDAARAFYAEHFSRGGFTRTVRRLIRGASKAA</sequence>
<comment type="caution">
    <text evidence="1">The sequence shown here is derived from an EMBL/GenBank/DDBJ whole genome shotgun (WGS) entry which is preliminary data.</text>
</comment>
<evidence type="ECO:0000313" key="2">
    <source>
        <dbReference type="Proteomes" id="UP001595556"/>
    </source>
</evidence>
<gene>
    <name evidence="1" type="ORF">ACFOEN_16785</name>
</gene>
<proteinExistence type="predicted"/>
<organism evidence="1 2">
    <name type="scientific">Piscinibacterium candidicorallinum</name>
    <dbReference type="NCBI Taxonomy" id="1793872"/>
    <lineage>
        <taxon>Bacteria</taxon>
        <taxon>Pseudomonadati</taxon>
        <taxon>Pseudomonadota</taxon>
        <taxon>Betaproteobacteria</taxon>
        <taxon>Burkholderiales</taxon>
        <taxon>Piscinibacterium</taxon>
    </lineage>
</organism>